<dbReference type="Pfam" id="PF11863">
    <property type="entry name" value="DUF3383"/>
    <property type="match status" value="1"/>
</dbReference>
<dbReference type="AlphaFoldDB" id="A0A5E4SJ91"/>
<reference evidence="1 2" key="1">
    <citation type="submission" date="2019-08" db="EMBL/GenBank/DDBJ databases">
        <authorList>
            <person name="Peeters C."/>
        </authorList>
    </citation>
    <scope>NUCLEOTIDE SEQUENCE [LARGE SCALE GENOMIC DNA]</scope>
    <source>
        <strain evidence="1 2">LMG 31011</strain>
    </source>
</reference>
<dbReference type="InterPro" id="IPR021808">
    <property type="entry name" value="DUF3383"/>
</dbReference>
<dbReference type="Proteomes" id="UP000366819">
    <property type="component" value="Unassembled WGS sequence"/>
</dbReference>
<evidence type="ECO:0000313" key="2">
    <source>
        <dbReference type="Proteomes" id="UP000366819"/>
    </source>
</evidence>
<gene>
    <name evidence="1" type="ORF">PAQ31011_00861</name>
</gene>
<name>A0A5E4SJ91_9BURK</name>
<evidence type="ECO:0000313" key="1">
    <source>
        <dbReference type="EMBL" id="VVD75717.1"/>
    </source>
</evidence>
<organism evidence="1 2">
    <name type="scientific">Pandoraea aquatica</name>
    <dbReference type="NCBI Taxonomy" id="2508290"/>
    <lineage>
        <taxon>Bacteria</taxon>
        <taxon>Pseudomonadati</taxon>
        <taxon>Pseudomonadota</taxon>
        <taxon>Betaproteobacteria</taxon>
        <taxon>Burkholderiales</taxon>
        <taxon>Burkholderiaceae</taxon>
        <taxon>Pandoraea</taxon>
    </lineage>
</organism>
<evidence type="ECO:0008006" key="3">
    <source>
        <dbReference type="Google" id="ProtNLM"/>
    </source>
</evidence>
<proteinExistence type="predicted"/>
<accession>A0A5E4SJ91</accession>
<keyword evidence="2" id="KW-1185">Reference proteome</keyword>
<dbReference type="EMBL" id="CABPSN010000001">
    <property type="protein sequence ID" value="VVD75717.1"/>
    <property type="molecule type" value="Genomic_DNA"/>
</dbReference>
<protein>
    <recommendedName>
        <fullName evidence="3">Exported phage protein</fullName>
    </recommendedName>
</protein>
<sequence>MGITMSNGLPVSRLINVTINMSPLAAQGANLNTALLLGASTVIDAGERMRTYGAIADVAADFGTTAPEYRAAALYFQQTPQPSTLCIGRWAKTAASGVLRGGALSSTQQAMTNWTSVTSGAFKVNVDGTAKTVSGLDFSAQTNLNGVATVINGSLTGATCAWNGSKFVITSNSTGATSAVGYAEAPASGVDISAQLGLTSTLAGVPVQGIAAESPTDAVAIFLDRFANQFLGLAFADTGVTDDQHVAVAALIEADQKHLYAATTQNPQTLDTTVSSDLASRFKAAKFKYSFTQYSSATPYAGVSLFGRLLTVDFNANNTTITLMWKQEPGIVAETLSTTQANALQAKNCNVFVNYSNDTAIVQTGVTPSGIFIDSIYNSIWFQSRIQTDVYNLLYQSPTKIPQTDAGNALIATVIESACAAAVNNGYLAPGVWNSGGFGALKQGGALSKGYYVYTPSIAMQAQSDREARKSVPFQIAAKEAGAIHSVDILVNVNR</sequence>